<evidence type="ECO:0000256" key="1">
    <source>
        <dbReference type="ARBA" id="ARBA00004496"/>
    </source>
</evidence>
<dbReference type="GO" id="GO:0005737">
    <property type="term" value="C:cytoplasm"/>
    <property type="evidence" value="ECO:0007669"/>
    <property type="project" value="UniProtKB-SubCell"/>
</dbReference>
<protein>
    <recommendedName>
        <fullName evidence="4 12">Ribosomal RNA small subunit methyltransferase E</fullName>
        <ecNumber evidence="3 12">2.1.1.193</ecNumber>
    </recommendedName>
</protein>
<dbReference type="AlphaFoldDB" id="A0A4Q8ACM8"/>
<keyword evidence="8 12" id="KW-0808">Transferase</keyword>
<dbReference type="InterPro" id="IPR046887">
    <property type="entry name" value="RsmE_PUA-like"/>
</dbReference>
<dbReference type="EC" id="2.1.1.193" evidence="3 12"/>
<dbReference type="Gene3D" id="2.40.240.20">
    <property type="entry name" value="Hypothetical PUA domain-like, domain 1"/>
    <property type="match status" value="1"/>
</dbReference>
<dbReference type="InterPro" id="IPR029028">
    <property type="entry name" value="Alpha/beta_knot_MTases"/>
</dbReference>
<dbReference type="Pfam" id="PF20260">
    <property type="entry name" value="PUA_4"/>
    <property type="match status" value="1"/>
</dbReference>
<accession>A0A4Q8ACM8</accession>
<comment type="subcellular location">
    <subcellularLocation>
        <location evidence="1 12">Cytoplasm</location>
    </subcellularLocation>
</comment>
<evidence type="ECO:0000259" key="13">
    <source>
        <dbReference type="Pfam" id="PF04452"/>
    </source>
</evidence>
<reference evidence="15 16" key="1">
    <citation type="submission" date="2019-02" db="EMBL/GenBank/DDBJ databases">
        <title>Sequencing the genomes of 1000 actinobacteria strains.</title>
        <authorList>
            <person name="Klenk H.-P."/>
        </authorList>
    </citation>
    <scope>NUCLEOTIDE SEQUENCE [LARGE SCALE GENOMIC DNA]</scope>
    <source>
        <strain evidence="15 16">DSM 17364</strain>
    </source>
</reference>
<comment type="similarity">
    <text evidence="2 12">Belongs to the RNA methyltransferase RsmE family.</text>
</comment>
<feature type="domain" description="Ribosomal RNA small subunit methyltransferase E PUA-like" evidence="14">
    <location>
        <begin position="24"/>
        <end position="70"/>
    </location>
</feature>
<evidence type="ECO:0000256" key="9">
    <source>
        <dbReference type="ARBA" id="ARBA00022691"/>
    </source>
</evidence>
<dbReference type="SUPFAM" id="SSF75217">
    <property type="entry name" value="alpha/beta knot"/>
    <property type="match status" value="1"/>
</dbReference>
<evidence type="ECO:0000256" key="4">
    <source>
        <dbReference type="ARBA" id="ARBA00013673"/>
    </source>
</evidence>
<evidence type="ECO:0000313" key="16">
    <source>
        <dbReference type="Proteomes" id="UP000292685"/>
    </source>
</evidence>
<feature type="domain" description="Ribosomal RNA small subunit methyltransferase E methyltransferase" evidence="13">
    <location>
        <begin position="81"/>
        <end position="243"/>
    </location>
</feature>
<evidence type="ECO:0000256" key="10">
    <source>
        <dbReference type="ARBA" id="ARBA00025699"/>
    </source>
</evidence>
<keyword evidence="5 12" id="KW-0963">Cytoplasm</keyword>
<evidence type="ECO:0000256" key="5">
    <source>
        <dbReference type="ARBA" id="ARBA00022490"/>
    </source>
</evidence>
<dbReference type="InterPro" id="IPR006700">
    <property type="entry name" value="RsmE"/>
</dbReference>
<evidence type="ECO:0000256" key="7">
    <source>
        <dbReference type="ARBA" id="ARBA00022603"/>
    </source>
</evidence>
<dbReference type="OrthoDB" id="9808126at2"/>
<dbReference type="Pfam" id="PF04452">
    <property type="entry name" value="Methyltrans_RNA"/>
    <property type="match status" value="1"/>
</dbReference>
<keyword evidence="6 12" id="KW-0698">rRNA processing</keyword>
<sequence>MSNQAFLVVPEALAEASEGAVVVLDGDEGHHAVTVKRIRTGESIDLVDGRGRRASATVASTAKRSLEARIDRVVDEPASGCRIILVQALAKGDRDLQAVEAAVELGAAGVVPWQADRSVVRWQGEKAAKGRQKWESTVRAAVKQSRRAWLPEVLAPVSTRELADFIRHDDGRLVLVMHEEAAEPLGERVHSAVAEGPGPAEIMLIVGPEGGISEDEIARLRAAGARPVVLGNHVLRSGTAGPAGIVLARHLTGQL</sequence>
<dbReference type="SUPFAM" id="SSF88697">
    <property type="entry name" value="PUA domain-like"/>
    <property type="match status" value="1"/>
</dbReference>
<organism evidence="15 16">
    <name type="scientific">Zhihengliuella halotolerans</name>
    <dbReference type="NCBI Taxonomy" id="370736"/>
    <lineage>
        <taxon>Bacteria</taxon>
        <taxon>Bacillati</taxon>
        <taxon>Actinomycetota</taxon>
        <taxon>Actinomycetes</taxon>
        <taxon>Micrococcales</taxon>
        <taxon>Micrococcaceae</taxon>
        <taxon>Zhihengliuella</taxon>
    </lineage>
</organism>
<comment type="caution">
    <text evidence="15">The sequence shown here is derived from an EMBL/GenBank/DDBJ whole genome shotgun (WGS) entry which is preliminary data.</text>
</comment>
<dbReference type="GO" id="GO:0070042">
    <property type="term" value="F:rRNA (uridine-N3-)-methyltransferase activity"/>
    <property type="evidence" value="ECO:0007669"/>
    <property type="project" value="TreeGrafter"/>
</dbReference>
<dbReference type="InterPro" id="IPR015947">
    <property type="entry name" value="PUA-like_sf"/>
</dbReference>
<evidence type="ECO:0000256" key="12">
    <source>
        <dbReference type="PIRNR" id="PIRNR015601"/>
    </source>
</evidence>
<evidence type="ECO:0000259" key="14">
    <source>
        <dbReference type="Pfam" id="PF20260"/>
    </source>
</evidence>
<dbReference type="RefSeq" id="WP_130449664.1">
    <property type="nucleotide sequence ID" value="NZ_SHLA01000001.1"/>
</dbReference>
<evidence type="ECO:0000256" key="2">
    <source>
        <dbReference type="ARBA" id="ARBA00005528"/>
    </source>
</evidence>
<dbReference type="PANTHER" id="PTHR30027">
    <property type="entry name" value="RIBOSOMAL RNA SMALL SUBUNIT METHYLTRANSFERASE E"/>
    <property type="match status" value="1"/>
</dbReference>
<dbReference type="NCBIfam" id="NF008693">
    <property type="entry name" value="PRK11713.2-3"/>
    <property type="match status" value="1"/>
</dbReference>
<proteinExistence type="inferred from homology"/>
<dbReference type="Proteomes" id="UP000292685">
    <property type="component" value="Unassembled WGS sequence"/>
</dbReference>
<dbReference type="EMBL" id="SHLA01000001">
    <property type="protein sequence ID" value="RZU61363.1"/>
    <property type="molecule type" value="Genomic_DNA"/>
</dbReference>
<evidence type="ECO:0000313" key="15">
    <source>
        <dbReference type="EMBL" id="RZU61363.1"/>
    </source>
</evidence>
<dbReference type="CDD" id="cd18084">
    <property type="entry name" value="RsmE-like"/>
    <property type="match status" value="1"/>
</dbReference>
<gene>
    <name evidence="15" type="ORF">EV380_0932</name>
</gene>
<dbReference type="PANTHER" id="PTHR30027:SF3">
    <property type="entry name" value="16S RRNA (URACIL(1498)-N(3))-METHYLTRANSFERASE"/>
    <property type="match status" value="1"/>
</dbReference>
<dbReference type="GO" id="GO:0070475">
    <property type="term" value="P:rRNA base methylation"/>
    <property type="evidence" value="ECO:0007669"/>
    <property type="project" value="TreeGrafter"/>
</dbReference>
<dbReference type="InterPro" id="IPR029026">
    <property type="entry name" value="tRNA_m1G_MTases_N"/>
</dbReference>
<evidence type="ECO:0000256" key="8">
    <source>
        <dbReference type="ARBA" id="ARBA00022679"/>
    </source>
</evidence>
<evidence type="ECO:0000256" key="11">
    <source>
        <dbReference type="ARBA" id="ARBA00047944"/>
    </source>
</evidence>
<name>A0A4Q8ACM8_9MICC</name>
<keyword evidence="7 12" id="KW-0489">Methyltransferase</keyword>
<keyword evidence="16" id="KW-1185">Reference proteome</keyword>
<comment type="function">
    <text evidence="10 12">Specifically methylates the N3 position of the uracil ring of uridine 1498 (m3U1498) in 16S rRNA. Acts on the fully assembled 30S ribosomal subunit.</text>
</comment>
<dbReference type="Gene3D" id="3.40.1280.10">
    <property type="match status" value="1"/>
</dbReference>
<dbReference type="InterPro" id="IPR046886">
    <property type="entry name" value="RsmE_MTase_dom"/>
</dbReference>
<evidence type="ECO:0000256" key="3">
    <source>
        <dbReference type="ARBA" id="ARBA00012328"/>
    </source>
</evidence>
<keyword evidence="9 12" id="KW-0949">S-adenosyl-L-methionine</keyword>
<dbReference type="NCBIfam" id="TIGR00046">
    <property type="entry name" value="RsmE family RNA methyltransferase"/>
    <property type="match status" value="1"/>
</dbReference>
<comment type="catalytic activity">
    <reaction evidence="11 12">
        <text>uridine(1498) in 16S rRNA + S-adenosyl-L-methionine = N(3)-methyluridine(1498) in 16S rRNA + S-adenosyl-L-homocysteine + H(+)</text>
        <dbReference type="Rhea" id="RHEA:42920"/>
        <dbReference type="Rhea" id="RHEA-COMP:10283"/>
        <dbReference type="Rhea" id="RHEA-COMP:10284"/>
        <dbReference type="ChEBI" id="CHEBI:15378"/>
        <dbReference type="ChEBI" id="CHEBI:57856"/>
        <dbReference type="ChEBI" id="CHEBI:59789"/>
        <dbReference type="ChEBI" id="CHEBI:65315"/>
        <dbReference type="ChEBI" id="CHEBI:74502"/>
        <dbReference type="EC" id="2.1.1.193"/>
    </reaction>
</comment>
<dbReference type="PIRSF" id="PIRSF015601">
    <property type="entry name" value="MTase_slr0722"/>
    <property type="match status" value="1"/>
</dbReference>
<evidence type="ECO:0000256" key="6">
    <source>
        <dbReference type="ARBA" id="ARBA00022552"/>
    </source>
</evidence>